<feature type="binding site" evidence="4">
    <location>
        <position position="244"/>
    </location>
    <ligand>
        <name>a divalent metal cation</name>
        <dbReference type="ChEBI" id="CHEBI:60240"/>
    </ligand>
</feature>
<keyword evidence="4" id="KW-0862">Zinc</keyword>
<dbReference type="Proteomes" id="UP000642748">
    <property type="component" value="Unassembled WGS sequence"/>
</dbReference>
<protein>
    <submittedName>
        <fullName evidence="6">Gluconolactonase</fullName>
    </submittedName>
</protein>
<feature type="binding site" evidence="4">
    <location>
        <position position="49"/>
    </location>
    <ligand>
        <name>a divalent metal cation</name>
        <dbReference type="ChEBI" id="CHEBI:60240"/>
    </ligand>
</feature>
<feature type="binding site" evidence="4">
    <location>
        <position position="136"/>
    </location>
    <ligand>
        <name>substrate</name>
    </ligand>
</feature>
<evidence type="ECO:0000256" key="3">
    <source>
        <dbReference type="PIRSR" id="PIRSR605511-1"/>
    </source>
</evidence>
<dbReference type="InterPro" id="IPR005511">
    <property type="entry name" value="SMP-30"/>
</dbReference>
<dbReference type="SUPFAM" id="SSF63829">
    <property type="entry name" value="Calcium-dependent phosphotriesterase"/>
    <property type="match status" value="1"/>
</dbReference>
<dbReference type="Gene3D" id="2.120.10.30">
    <property type="entry name" value="TolB, C-terminal domain"/>
    <property type="match status" value="1"/>
</dbReference>
<dbReference type="PANTHER" id="PTHR47572">
    <property type="entry name" value="LIPOPROTEIN-RELATED"/>
    <property type="match status" value="1"/>
</dbReference>
<feature type="domain" description="SMP-30/Gluconolactonase/LRE-like region" evidence="5">
    <location>
        <begin position="48"/>
        <end position="298"/>
    </location>
</feature>
<proteinExistence type="inferred from homology"/>
<comment type="cofactor">
    <cofactor evidence="4">
        <name>Zn(2+)</name>
        <dbReference type="ChEBI" id="CHEBI:29105"/>
    </cofactor>
    <text evidence="4">Binds 1 divalent metal cation per subunit.</text>
</comment>
<evidence type="ECO:0000256" key="4">
    <source>
        <dbReference type="PIRSR" id="PIRSR605511-2"/>
    </source>
</evidence>
<name>A0A8J3VVB3_9ACTN</name>
<evidence type="ECO:0000256" key="2">
    <source>
        <dbReference type="ARBA" id="ARBA00022801"/>
    </source>
</evidence>
<gene>
    <name evidence="6" type="ORF">Raf01_77150</name>
</gene>
<dbReference type="Pfam" id="PF08450">
    <property type="entry name" value="SGL"/>
    <property type="match status" value="1"/>
</dbReference>
<dbReference type="InterPro" id="IPR013658">
    <property type="entry name" value="SGL"/>
</dbReference>
<evidence type="ECO:0000313" key="6">
    <source>
        <dbReference type="EMBL" id="GIH19543.1"/>
    </source>
</evidence>
<sequence>MLSIKTPFRMEGRMADIVPAEFRLLDERFRHLDGDFVLEVLHGGARKTEGPAYFAAGRYLVWSDIPNDRLLRWDETTGAVGVFRQPSGYANGNTIDRQGRLITCEQGNRRVTRTEHDGTVTVLADRYDGKQLNSPNDVVVRADGTIWFTDPAYGIDSDYEGNKADSEFGGSCYVFRLDPVTGDLRVVADDFCRPNGLAFSPDEQQLFIADTRQEPSHIRVFDVTADKTLSGGKIFAECDNGRFDGFRIDDTGRLWAAAWDGVHCFAPDGTLIGKLLLPEPVANLTFGGPKRNQLYITAGRSVYTLRVTFNGAHYPRPADSQGR</sequence>
<dbReference type="InterPro" id="IPR011042">
    <property type="entry name" value="6-blade_b-propeller_TolB-like"/>
</dbReference>
<dbReference type="InterPro" id="IPR051262">
    <property type="entry name" value="SMP-30/CGR1_Lactonase"/>
</dbReference>
<evidence type="ECO:0000256" key="1">
    <source>
        <dbReference type="ARBA" id="ARBA00008853"/>
    </source>
</evidence>
<dbReference type="AlphaFoldDB" id="A0A8J3VVB3"/>
<dbReference type="EMBL" id="BONZ01000082">
    <property type="protein sequence ID" value="GIH19543.1"/>
    <property type="molecule type" value="Genomic_DNA"/>
</dbReference>
<reference evidence="6" key="1">
    <citation type="submission" date="2021-01" db="EMBL/GenBank/DDBJ databases">
        <title>Whole genome shotgun sequence of Rugosimonospora africana NBRC 104875.</title>
        <authorList>
            <person name="Komaki H."/>
            <person name="Tamura T."/>
        </authorList>
    </citation>
    <scope>NUCLEOTIDE SEQUENCE</scope>
    <source>
        <strain evidence="6">NBRC 104875</strain>
    </source>
</reference>
<dbReference type="PANTHER" id="PTHR47572:SF4">
    <property type="entry name" value="LACTONASE DRP35"/>
    <property type="match status" value="1"/>
</dbReference>
<keyword evidence="2" id="KW-0378">Hydrolase</keyword>
<comment type="similarity">
    <text evidence="1">Belongs to the SMP-30/CGR1 family.</text>
</comment>
<dbReference type="GO" id="GO:0016787">
    <property type="term" value="F:hydrolase activity"/>
    <property type="evidence" value="ECO:0007669"/>
    <property type="project" value="UniProtKB-KW"/>
</dbReference>
<dbReference type="PRINTS" id="PR01790">
    <property type="entry name" value="SMP30FAMILY"/>
</dbReference>
<keyword evidence="4" id="KW-0479">Metal-binding</keyword>
<evidence type="ECO:0000313" key="7">
    <source>
        <dbReference type="Proteomes" id="UP000642748"/>
    </source>
</evidence>
<organism evidence="6 7">
    <name type="scientific">Rugosimonospora africana</name>
    <dbReference type="NCBI Taxonomy" id="556532"/>
    <lineage>
        <taxon>Bacteria</taxon>
        <taxon>Bacillati</taxon>
        <taxon>Actinomycetota</taxon>
        <taxon>Actinomycetes</taxon>
        <taxon>Micromonosporales</taxon>
        <taxon>Micromonosporaceae</taxon>
        <taxon>Rugosimonospora</taxon>
    </lineage>
</organism>
<keyword evidence="7" id="KW-1185">Reference proteome</keyword>
<feature type="binding site" evidence="4">
    <location>
        <position position="195"/>
    </location>
    <ligand>
        <name>a divalent metal cation</name>
        <dbReference type="ChEBI" id="CHEBI:60240"/>
    </ligand>
</feature>
<feature type="active site" description="Proton donor/acceptor" evidence="3">
    <location>
        <position position="244"/>
    </location>
</feature>
<evidence type="ECO:0000259" key="5">
    <source>
        <dbReference type="Pfam" id="PF08450"/>
    </source>
</evidence>
<dbReference type="GO" id="GO:0046872">
    <property type="term" value="F:metal ion binding"/>
    <property type="evidence" value="ECO:0007669"/>
    <property type="project" value="UniProtKB-KW"/>
</dbReference>
<comment type="caution">
    <text evidence="6">The sequence shown here is derived from an EMBL/GenBank/DDBJ whole genome shotgun (WGS) entry which is preliminary data.</text>
</comment>
<accession>A0A8J3VVB3</accession>